<dbReference type="Pfam" id="PF00158">
    <property type="entry name" value="Sigma54_activat"/>
    <property type="match status" value="1"/>
</dbReference>
<gene>
    <name evidence="5" type="ORF">MNBD_GAMMA04-1865</name>
</gene>
<dbReference type="AlphaFoldDB" id="A0A3B0WX98"/>
<dbReference type="SMART" id="SM00382">
    <property type="entry name" value="AAA"/>
    <property type="match status" value="1"/>
</dbReference>
<proteinExistence type="predicted"/>
<evidence type="ECO:0000256" key="3">
    <source>
        <dbReference type="ARBA" id="ARBA00023125"/>
    </source>
</evidence>
<dbReference type="InterPro" id="IPR002078">
    <property type="entry name" value="Sigma_54_int"/>
</dbReference>
<dbReference type="PROSITE" id="PS50045">
    <property type="entry name" value="SIGMA54_INTERACT_4"/>
    <property type="match status" value="1"/>
</dbReference>
<keyword evidence="3" id="KW-0238">DNA-binding</keyword>
<dbReference type="InterPro" id="IPR027417">
    <property type="entry name" value="P-loop_NTPase"/>
</dbReference>
<name>A0A3B0WX98_9ZZZZ</name>
<dbReference type="InterPro" id="IPR003593">
    <property type="entry name" value="AAA+_ATPase"/>
</dbReference>
<dbReference type="PROSITE" id="PS00676">
    <property type="entry name" value="SIGMA54_INTERACT_2"/>
    <property type="match status" value="1"/>
</dbReference>
<evidence type="ECO:0000256" key="2">
    <source>
        <dbReference type="ARBA" id="ARBA00022840"/>
    </source>
</evidence>
<dbReference type="SUPFAM" id="SSF52540">
    <property type="entry name" value="P-loop containing nucleoside triphosphate hydrolases"/>
    <property type="match status" value="1"/>
</dbReference>
<dbReference type="PANTHER" id="PTHR32071:SF117">
    <property type="entry name" value="PTS-DEPENDENT DIHYDROXYACETONE KINASE OPERON REGULATORY PROTEIN-RELATED"/>
    <property type="match status" value="1"/>
</dbReference>
<sequence length="357" mass="39588">MDAQKILEVLEQSCLAGTKQEYLSIFSEALSQKAGLSGSACFKLNLMKDQLLSVSSTSFLASEQALSFSLNDTHNPIVYSLISNKPYVVQVPNSLPNIGVDLLRLIKAASSNHAMLCLPFKHGVKKRNHSVFVFFADVPVIEKMQTDKSYQRLFNIMENMLGIYELAEVKDKEKQIIKNNLAQQSKSNTQKTVKEQIVREYIGKSAPVKQVCDLVARAASSKISVLLRGETGVGKDFAASLIHQYSSSSKGRFIVVNCAAIPEHLLESELFGYSKGAFTGANQNKKGLIKQADGGTLFLDEIGDLSEALQAKLLRVLQEKRFIPVGANQEELSDFRLITATHRPLEQWIEEGLFRQD</sequence>
<feature type="domain" description="Sigma-54 factor interaction" evidence="4">
    <location>
        <begin position="201"/>
        <end position="357"/>
    </location>
</feature>
<dbReference type="GO" id="GO:0005524">
    <property type="term" value="F:ATP binding"/>
    <property type="evidence" value="ECO:0007669"/>
    <property type="project" value="UniProtKB-KW"/>
</dbReference>
<evidence type="ECO:0000259" key="4">
    <source>
        <dbReference type="PROSITE" id="PS50045"/>
    </source>
</evidence>
<dbReference type="PANTHER" id="PTHR32071">
    <property type="entry name" value="TRANSCRIPTIONAL REGULATORY PROTEIN"/>
    <property type="match status" value="1"/>
</dbReference>
<evidence type="ECO:0000256" key="1">
    <source>
        <dbReference type="ARBA" id="ARBA00022741"/>
    </source>
</evidence>
<dbReference type="Gene3D" id="3.40.50.300">
    <property type="entry name" value="P-loop containing nucleotide triphosphate hydrolases"/>
    <property type="match status" value="1"/>
</dbReference>
<reference evidence="5" key="1">
    <citation type="submission" date="2018-06" db="EMBL/GenBank/DDBJ databases">
        <authorList>
            <person name="Zhirakovskaya E."/>
        </authorList>
    </citation>
    <scope>NUCLEOTIDE SEQUENCE</scope>
</reference>
<dbReference type="EMBL" id="UOFB01000312">
    <property type="protein sequence ID" value="VAW48986.1"/>
    <property type="molecule type" value="Genomic_DNA"/>
</dbReference>
<dbReference type="GO" id="GO:0003677">
    <property type="term" value="F:DNA binding"/>
    <property type="evidence" value="ECO:0007669"/>
    <property type="project" value="UniProtKB-KW"/>
</dbReference>
<accession>A0A3B0WX98</accession>
<dbReference type="CDD" id="cd00009">
    <property type="entry name" value="AAA"/>
    <property type="match status" value="1"/>
</dbReference>
<dbReference type="FunFam" id="3.40.50.300:FF:000006">
    <property type="entry name" value="DNA-binding transcriptional regulator NtrC"/>
    <property type="match status" value="1"/>
</dbReference>
<protein>
    <submittedName>
        <fullName evidence="5">Response regulator of zinc sigma-54-dependent two-component system</fullName>
    </submittedName>
</protein>
<keyword evidence="2" id="KW-0067">ATP-binding</keyword>
<dbReference type="InterPro" id="IPR025943">
    <property type="entry name" value="Sigma_54_int_dom_ATP-bd_2"/>
</dbReference>
<feature type="non-terminal residue" evidence="5">
    <location>
        <position position="357"/>
    </location>
</feature>
<evidence type="ECO:0000313" key="5">
    <source>
        <dbReference type="EMBL" id="VAW48986.1"/>
    </source>
</evidence>
<dbReference type="GO" id="GO:0006355">
    <property type="term" value="P:regulation of DNA-templated transcription"/>
    <property type="evidence" value="ECO:0007669"/>
    <property type="project" value="InterPro"/>
</dbReference>
<organism evidence="5">
    <name type="scientific">hydrothermal vent metagenome</name>
    <dbReference type="NCBI Taxonomy" id="652676"/>
    <lineage>
        <taxon>unclassified sequences</taxon>
        <taxon>metagenomes</taxon>
        <taxon>ecological metagenomes</taxon>
    </lineage>
</organism>
<keyword evidence="1" id="KW-0547">Nucleotide-binding</keyword>